<evidence type="ECO:0000256" key="1">
    <source>
        <dbReference type="SAM" id="Phobius"/>
    </source>
</evidence>
<name>A0A9K3IY44_HELAN</name>
<organism evidence="2 3">
    <name type="scientific">Helianthus annuus</name>
    <name type="common">Common sunflower</name>
    <dbReference type="NCBI Taxonomy" id="4232"/>
    <lineage>
        <taxon>Eukaryota</taxon>
        <taxon>Viridiplantae</taxon>
        <taxon>Streptophyta</taxon>
        <taxon>Embryophyta</taxon>
        <taxon>Tracheophyta</taxon>
        <taxon>Spermatophyta</taxon>
        <taxon>Magnoliopsida</taxon>
        <taxon>eudicotyledons</taxon>
        <taxon>Gunneridae</taxon>
        <taxon>Pentapetalae</taxon>
        <taxon>asterids</taxon>
        <taxon>campanulids</taxon>
        <taxon>Asterales</taxon>
        <taxon>Asteraceae</taxon>
        <taxon>Asteroideae</taxon>
        <taxon>Heliantheae alliance</taxon>
        <taxon>Heliantheae</taxon>
        <taxon>Helianthus</taxon>
    </lineage>
</organism>
<comment type="caution">
    <text evidence="2">The sequence shown here is derived from an EMBL/GenBank/DDBJ whole genome shotgun (WGS) entry which is preliminary data.</text>
</comment>
<reference evidence="2" key="1">
    <citation type="journal article" date="2017" name="Nature">
        <title>The sunflower genome provides insights into oil metabolism, flowering and Asterid evolution.</title>
        <authorList>
            <person name="Badouin H."/>
            <person name="Gouzy J."/>
            <person name="Grassa C.J."/>
            <person name="Murat F."/>
            <person name="Staton S.E."/>
            <person name="Cottret L."/>
            <person name="Lelandais-Briere C."/>
            <person name="Owens G.L."/>
            <person name="Carrere S."/>
            <person name="Mayjonade B."/>
            <person name="Legrand L."/>
            <person name="Gill N."/>
            <person name="Kane N.C."/>
            <person name="Bowers J.E."/>
            <person name="Hubner S."/>
            <person name="Bellec A."/>
            <person name="Berard A."/>
            <person name="Berges H."/>
            <person name="Blanchet N."/>
            <person name="Boniface M.C."/>
            <person name="Brunel D."/>
            <person name="Catrice O."/>
            <person name="Chaidir N."/>
            <person name="Claudel C."/>
            <person name="Donnadieu C."/>
            <person name="Faraut T."/>
            <person name="Fievet G."/>
            <person name="Helmstetter N."/>
            <person name="King M."/>
            <person name="Knapp S.J."/>
            <person name="Lai Z."/>
            <person name="Le Paslier M.C."/>
            <person name="Lippi Y."/>
            <person name="Lorenzon L."/>
            <person name="Mandel J.R."/>
            <person name="Marage G."/>
            <person name="Marchand G."/>
            <person name="Marquand E."/>
            <person name="Bret-Mestries E."/>
            <person name="Morien E."/>
            <person name="Nambeesan S."/>
            <person name="Nguyen T."/>
            <person name="Pegot-Espagnet P."/>
            <person name="Pouilly N."/>
            <person name="Raftis F."/>
            <person name="Sallet E."/>
            <person name="Schiex T."/>
            <person name="Thomas J."/>
            <person name="Vandecasteele C."/>
            <person name="Vares D."/>
            <person name="Vear F."/>
            <person name="Vautrin S."/>
            <person name="Crespi M."/>
            <person name="Mangin B."/>
            <person name="Burke J.M."/>
            <person name="Salse J."/>
            <person name="Munos S."/>
            <person name="Vincourt P."/>
            <person name="Rieseberg L.H."/>
            <person name="Langlade N.B."/>
        </authorList>
    </citation>
    <scope>NUCLEOTIDE SEQUENCE</scope>
    <source>
        <tissue evidence="2">Leaves</tissue>
    </source>
</reference>
<sequence length="64" mass="7498">MLCMPIVCVLSTLIYITFLLHMFTQHMDTLIYMNISVAYVYSAYGHIDLHEHFCCICLLSIWAH</sequence>
<gene>
    <name evidence="2" type="ORF">HanXRQr2_Chr05g0202561</name>
</gene>
<evidence type="ECO:0000313" key="3">
    <source>
        <dbReference type="Proteomes" id="UP000215914"/>
    </source>
</evidence>
<reference evidence="2" key="2">
    <citation type="submission" date="2020-06" db="EMBL/GenBank/DDBJ databases">
        <title>Helianthus annuus Genome sequencing and assembly Release 2.</title>
        <authorList>
            <person name="Gouzy J."/>
            <person name="Langlade N."/>
            <person name="Munos S."/>
        </authorList>
    </citation>
    <scope>NUCLEOTIDE SEQUENCE</scope>
    <source>
        <tissue evidence="2">Leaves</tissue>
    </source>
</reference>
<feature type="transmembrane region" description="Helical" evidence="1">
    <location>
        <begin position="6"/>
        <end position="23"/>
    </location>
</feature>
<dbReference type="AlphaFoldDB" id="A0A9K3IY44"/>
<dbReference type="Proteomes" id="UP000215914">
    <property type="component" value="Unassembled WGS sequence"/>
</dbReference>
<dbReference type="Gramene" id="mRNA:HanXRQr2_Chr05g0202561">
    <property type="protein sequence ID" value="CDS:HanXRQr2_Chr05g0202561.1"/>
    <property type="gene ID" value="HanXRQr2_Chr05g0202561"/>
</dbReference>
<keyword evidence="1" id="KW-1133">Transmembrane helix</keyword>
<protein>
    <submittedName>
        <fullName evidence="2">Uncharacterized protein</fullName>
    </submittedName>
</protein>
<keyword evidence="1" id="KW-0472">Membrane</keyword>
<proteinExistence type="predicted"/>
<keyword evidence="1" id="KW-0812">Transmembrane</keyword>
<accession>A0A9K3IY44</accession>
<dbReference type="EMBL" id="MNCJ02000320">
    <property type="protein sequence ID" value="KAF5804897.1"/>
    <property type="molecule type" value="Genomic_DNA"/>
</dbReference>
<keyword evidence="3" id="KW-1185">Reference proteome</keyword>
<evidence type="ECO:0000313" key="2">
    <source>
        <dbReference type="EMBL" id="KAF5804897.1"/>
    </source>
</evidence>